<accession>A0A1W1UA03</accession>
<sequence length="48" mass="5150">MNGRNPELILLFARLVTTLLILGLGHLPLADASRAVLTTREGHAGMEP</sequence>
<dbReference type="AlphaFoldDB" id="A0A1W1UA03"/>
<dbReference type="EMBL" id="FWWU01000001">
    <property type="protein sequence ID" value="SMB77897.1"/>
    <property type="molecule type" value="Genomic_DNA"/>
</dbReference>
<name>A0A1W1UA03_9DEIO</name>
<protein>
    <submittedName>
        <fullName evidence="1">Uncharacterized protein</fullName>
    </submittedName>
</protein>
<gene>
    <name evidence="1" type="ORF">SAMN00790413_03989</name>
</gene>
<dbReference type="Proteomes" id="UP000192582">
    <property type="component" value="Unassembled WGS sequence"/>
</dbReference>
<organism evidence="1 2">
    <name type="scientific">Deinococcus hopiensis KR-140</name>
    <dbReference type="NCBI Taxonomy" id="695939"/>
    <lineage>
        <taxon>Bacteria</taxon>
        <taxon>Thermotogati</taxon>
        <taxon>Deinococcota</taxon>
        <taxon>Deinococci</taxon>
        <taxon>Deinococcales</taxon>
        <taxon>Deinococcaceae</taxon>
        <taxon>Deinococcus</taxon>
    </lineage>
</organism>
<evidence type="ECO:0000313" key="2">
    <source>
        <dbReference type="Proteomes" id="UP000192582"/>
    </source>
</evidence>
<keyword evidence="2" id="KW-1185">Reference proteome</keyword>
<evidence type="ECO:0000313" key="1">
    <source>
        <dbReference type="EMBL" id="SMB77897.1"/>
    </source>
</evidence>
<dbReference type="RefSeq" id="WP_170928343.1">
    <property type="nucleotide sequence ID" value="NZ_FWWU01000001.1"/>
</dbReference>
<reference evidence="1 2" key="1">
    <citation type="submission" date="2017-04" db="EMBL/GenBank/DDBJ databases">
        <authorList>
            <person name="Afonso C.L."/>
            <person name="Miller P.J."/>
            <person name="Scott M.A."/>
            <person name="Spackman E."/>
            <person name="Goraichik I."/>
            <person name="Dimitrov K.M."/>
            <person name="Suarez D.L."/>
            <person name="Swayne D.E."/>
        </authorList>
    </citation>
    <scope>NUCLEOTIDE SEQUENCE [LARGE SCALE GENOMIC DNA]</scope>
    <source>
        <strain evidence="1 2">KR-140</strain>
    </source>
</reference>
<proteinExistence type="predicted"/>